<evidence type="ECO:0000313" key="3">
    <source>
        <dbReference type="Proteomes" id="UP000789739"/>
    </source>
</evidence>
<reference evidence="2" key="1">
    <citation type="submission" date="2021-06" db="EMBL/GenBank/DDBJ databases">
        <authorList>
            <person name="Kallberg Y."/>
            <person name="Tangrot J."/>
            <person name="Rosling A."/>
        </authorList>
    </citation>
    <scope>NUCLEOTIDE SEQUENCE</scope>
    <source>
        <strain evidence="2">BR232B</strain>
    </source>
</reference>
<name>A0A9N9B5I2_9GLOM</name>
<feature type="region of interest" description="Disordered" evidence="1">
    <location>
        <begin position="53"/>
        <end position="109"/>
    </location>
</feature>
<comment type="caution">
    <text evidence="2">The sequence shown here is derived from an EMBL/GenBank/DDBJ whole genome shotgun (WGS) entry which is preliminary data.</text>
</comment>
<organism evidence="2 3">
    <name type="scientific">Paraglomus brasilianum</name>
    <dbReference type="NCBI Taxonomy" id="144538"/>
    <lineage>
        <taxon>Eukaryota</taxon>
        <taxon>Fungi</taxon>
        <taxon>Fungi incertae sedis</taxon>
        <taxon>Mucoromycota</taxon>
        <taxon>Glomeromycotina</taxon>
        <taxon>Glomeromycetes</taxon>
        <taxon>Paraglomerales</taxon>
        <taxon>Paraglomeraceae</taxon>
        <taxon>Paraglomus</taxon>
    </lineage>
</organism>
<protein>
    <submittedName>
        <fullName evidence="2">4018_t:CDS:1</fullName>
    </submittedName>
</protein>
<dbReference type="AlphaFoldDB" id="A0A9N9B5I2"/>
<dbReference type="Proteomes" id="UP000789739">
    <property type="component" value="Unassembled WGS sequence"/>
</dbReference>
<evidence type="ECO:0000313" key="2">
    <source>
        <dbReference type="EMBL" id="CAG8551905.1"/>
    </source>
</evidence>
<proteinExistence type="predicted"/>
<accession>A0A9N9B5I2</accession>
<feature type="compositionally biased region" description="Polar residues" evidence="1">
    <location>
        <begin position="133"/>
        <end position="145"/>
    </location>
</feature>
<dbReference type="EMBL" id="CAJVPI010000577">
    <property type="protein sequence ID" value="CAG8551905.1"/>
    <property type="molecule type" value="Genomic_DNA"/>
</dbReference>
<gene>
    <name evidence="2" type="ORF">PBRASI_LOCUS5134</name>
</gene>
<feature type="region of interest" description="Disordered" evidence="1">
    <location>
        <begin position="121"/>
        <end position="150"/>
    </location>
</feature>
<evidence type="ECO:0000256" key="1">
    <source>
        <dbReference type="SAM" id="MobiDB-lite"/>
    </source>
</evidence>
<sequence>MALSIVMDNYNLTKIFSRHFLLPYIGEAGELIPQAATTQLRKIYKLPLRPSTIDGNSNVPATKLRQRPCRKENGNNPAGKKKDQAVNKIDANSNGPPTKLRQRPCGKKKDQAVNMIDANSNEKKKDQAVNMIDANSNGPPTNQANDPAEKKRSILIITEERETALNTIDGNSNALPTN</sequence>
<keyword evidence="3" id="KW-1185">Reference proteome</keyword>